<dbReference type="Proteomes" id="UP000009168">
    <property type="component" value="Unassembled WGS sequence"/>
</dbReference>
<dbReference type="AlphaFoldDB" id="W7X7V6"/>
<keyword evidence="3" id="KW-1185">Reference proteome</keyword>
<gene>
    <name evidence="2" type="ORF">TTHERM_000808108</name>
</gene>
<keyword evidence="1" id="KW-1133">Transmembrane helix</keyword>
<dbReference type="EMBL" id="GG662769">
    <property type="protein sequence ID" value="EWS75460.1"/>
    <property type="molecule type" value="Genomic_DNA"/>
</dbReference>
<proteinExistence type="predicted"/>
<dbReference type="GeneID" id="24440757"/>
<dbReference type="KEGG" id="tet:TTHERM_000808108"/>
<evidence type="ECO:0000256" key="1">
    <source>
        <dbReference type="SAM" id="Phobius"/>
    </source>
</evidence>
<organism evidence="2 3">
    <name type="scientific">Tetrahymena thermophila (strain SB210)</name>
    <dbReference type="NCBI Taxonomy" id="312017"/>
    <lineage>
        <taxon>Eukaryota</taxon>
        <taxon>Sar</taxon>
        <taxon>Alveolata</taxon>
        <taxon>Ciliophora</taxon>
        <taxon>Intramacronucleata</taxon>
        <taxon>Oligohymenophorea</taxon>
        <taxon>Hymenostomatida</taxon>
        <taxon>Tetrahymenina</taxon>
        <taxon>Tetrahymenidae</taxon>
        <taxon>Tetrahymena</taxon>
    </lineage>
</organism>
<accession>W7X7V6</accession>
<name>W7X7V6_TETTS</name>
<dbReference type="InParanoid" id="W7X7V6"/>
<evidence type="ECO:0000313" key="2">
    <source>
        <dbReference type="EMBL" id="EWS75460.1"/>
    </source>
</evidence>
<keyword evidence="1 2" id="KW-0812">Transmembrane</keyword>
<feature type="transmembrane region" description="Helical" evidence="1">
    <location>
        <begin position="151"/>
        <end position="169"/>
    </location>
</feature>
<keyword evidence="1" id="KW-0472">Membrane</keyword>
<evidence type="ECO:0000313" key="3">
    <source>
        <dbReference type="Proteomes" id="UP000009168"/>
    </source>
</evidence>
<dbReference type="RefSeq" id="XP_012652007.1">
    <property type="nucleotide sequence ID" value="XM_012796553.1"/>
</dbReference>
<protein>
    <submittedName>
        <fullName evidence="2">Transmembrane protein, putative</fullName>
    </submittedName>
</protein>
<reference evidence="3" key="1">
    <citation type="journal article" date="2006" name="PLoS Biol.">
        <title>Macronuclear genome sequence of the ciliate Tetrahymena thermophila, a model eukaryote.</title>
        <authorList>
            <person name="Eisen J.A."/>
            <person name="Coyne R.S."/>
            <person name="Wu M."/>
            <person name="Wu D."/>
            <person name="Thiagarajan M."/>
            <person name="Wortman J.R."/>
            <person name="Badger J.H."/>
            <person name="Ren Q."/>
            <person name="Amedeo P."/>
            <person name="Jones K.M."/>
            <person name="Tallon L.J."/>
            <person name="Delcher A.L."/>
            <person name="Salzberg S.L."/>
            <person name="Silva J.C."/>
            <person name="Haas B.J."/>
            <person name="Majoros W.H."/>
            <person name="Farzad M."/>
            <person name="Carlton J.M."/>
            <person name="Smith R.K. Jr."/>
            <person name="Garg J."/>
            <person name="Pearlman R.E."/>
            <person name="Karrer K.M."/>
            <person name="Sun L."/>
            <person name="Manning G."/>
            <person name="Elde N.C."/>
            <person name="Turkewitz A.P."/>
            <person name="Asai D.J."/>
            <person name="Wilkes D.E."/>
            <person name="Wang Y."/>
            <person name="Cai H."/>
            <person name="Collins K."/>
            <person name="Stewart B.A."/>
            <person name="Lee S.R."/>
            <person name="Wilamowska K."/>
            <person name="Weinberg Z."/>
            <person name="Ruzzo W.L."/>
            <person name="Wloga D."/>
            <person name="Gaertig J."/>
            <person name="Frankel J."/>
            <person name="Tsao C.-C."/>
            <person name="Gorovsky M.A."/>
            <person name="Keeling P.J."/>
            <person name="Waller R.F."/>
            <person name="Patron N.J."/>
            <person name="Cherry J.M."/>
            <person name="Stover N.A."/>
            <person name="Krieger C.J."/>
            <person name="del Toro C."/>
            <person name="Ryder H.F."/>
            <person name="Williamson S.C."/>
            <person name="Barbeau R.A."/>
            <person name="Hamilton E.P."/>
            <person name="Orias E."/>
        </authorList>
    </citation>
    <scope>NUCLEOTIDE SEQUENCE [LARGE SCALE GENOMIC DNA]</scope>
    <source>
        <strain evidence="3">SB210</strain>
    </source>
</reference>
<sequence>MHYSKAEPKSDAPISSHLQFQFFKLIFIIKNIRIQNKQTVFIKCKCQQEKNEEKIQNNKNQKLIQKWSQNSQKIFVQIQINEQRKKIIFIRKIMFFKQIESQIYKKYQQYLQIKYTKDQDEEPNEFKVKILKTFFINLYKFKGYQQKNQQLLLLICNIFQSIISFILFFQNIEEQFIEFNQLIINGQNQQLSNINLLIWFYEEISLKNQFNIYNLILKCVFKSSTQKYIQQQLEMGSQLFIFEKINVLIFYIKLLLKICKIYF</sequence>